<accession>A0A1M4SWU9</accession>
<evidence type="ECO:0008006" key="7">
    <source>
        <dbReference type="Google" id="ProtNLM"/>
    </source>
</evidence>
<evidence type="ECO:0000313" key="5">
    <source>
        <dbReference type="EMBL" id="SHE36696.1"/>
    </source>
</evidence>
<dbReference type="InterPro" id="IPR037291">
    <property type="entry name" value="DUF4139"/>
</dbReference>
<organism evidence="5 6">
    <name type="scientific">Psychroflexus salarius</name>
    <dbReference type="NCBI Taxonomy" id="1155689"/>
    <lineage>
        <taxon>Bacteria</taxon>
        <taxon>Pseudomonadati</taxon>
        <taxon>Bacteroidota</taxon>
        <taxon>Flavobacteriia</taxon>
        <taxon>Flavobacteriales</taxon>
        <taxon>Flavobacteriaceae</taxon>
        <taxon>Psychroflexus</taxon>
    </lineage>
</organism>
<evidence type="ECO:0000259" key="4">
    <source>
        <dbReference type="Pfam" id="PF13600"/>
    </source>
</evidence>
<proteinExistence type="predicted"/>
<feature type="coiled-coil region" evidence="1">
    <location>
        <begin position="91"/>
        <end position="125"/>
    </location>
</feature>
<dbReference type="Pfam" id="PF13598">
    <property type="entry name" value="DUF4139"/>
    <property type="match status" value="1"/>
</dbReference>
<dbReference type="SUPFAM" id="SSF49464">
    <property type="entry name" value="Carboxypeptidase regulatory domain-like"/>
    <property type="match status" value="1"/>
</dbReference>
<dbReference type="STRING" id="1155689.SAMN05444278_101368"/>
<dbReference type="Pfam" id="PF13715">
    <property type="entry name" value="CarbopepD_reg_2"/>
    <property type="match status" value="1"/>
</dbReference>
<feature type="domain" description="DUF4140" evidence="4">
    <location>
        <begin position="31"/>
        <end position="125"/>
    </location>
</feature>
<dbReference type="NCBIfam" id="TIGR02231">
    <property type="entry name" value="mucoidy inhibitor MuiA family protein"/>
    <property type="match status" value="2"/>
</dbReference>
<sequence>MRLLFLMTLSFLSFCSLAQQKLKLTPKITEATVYRTGAKVTAEKQVYLNQGEAVVVFENLSPNIDKNSIRIKGLDGISLNYFTYETDYLKKQDISKQLENLKEQLSRINRKIAIKTNQIDALNKAQVLLEKNQELNTSNNELTVAKMNAYAEYYRNKIEDINTKIYDLQVETIELKTEQSALQREIRKLKGQQTNHRGKISFNLKVTKASQKKFSIDYFIYDAGWFPTFDLSAKSIKDDMNLAYKAKVYQASGRDWSNIKLSLSTANPETDTQMPELSPLYVNYLSRYNKNTSNSYDFSHLNYNRGVRNVSGVVLGNDGLPLPGVNVQAGNNGTQTDFDGRYSIDINGAKYLTYKYLGFKTARVPVYSSTITLNLLTDASELSEVVVTGYAKSNKRKSSIETVENEEVVYDNEVSQIPVTTNEGNSFSFSFPNEVSLKSSLNNSNFDINNYQLNTEYNYYIASEYSKAAYLIAKISDWQDLDLVSGEAKIYFNNSYVGQTSIDVNTTDKDLLISLGKDDQVIINRTDVKQENKTSFFGSNKIITKTFEIDIKNNKSSAISILVEERTPISRQENIKVEEVTHNADFRDEKTGYLQWEFKLQPKANKQLKYSYQIKYPKDKNINISEQ</sequence>
<dbReference type="InterPro" id="IPR008969">
    <property type="entry name" value="CarboxyPept-like_regulatory"/>
</dbReference>
<dbReference type="Proteomes" id="UP000184462">
    <property type="component" value="Unassembled WGS sequence"/>
</dbReference>
<feature type="signal peptide" evidence="2">
    <location>
        <begin position="1"/>
        <end position="18"/>
    </location>
</feature>
<name>A0A1M4SWU9_9FLAO</name>
<dbReference type="AlphaFoldDB" id="A0A1M4SWU9"/>
<feature type="chain" id="PRO_5012928610" description="Mucoidy inhibitor MuiA family protein" evidence="2">
    <location>
        <begin position="19"/>
        <end position="627"/>
    </location>
</feature>
<evidence type="ECO:0000256" key="2">
    <source>
        <dbReference type="SAM" id="SignalP"/>
    </source>
</evidence>
<dbReference type="OrthoDB" id="634585at2"/>
<feature type="domain" description="DUF4139" evidence="3">
    <location>
        <begin position="215"/>
        <end position="618"/>
    </location>
</feature>
<evidence type="ECO:0000259" key="3">
    <source>
        <dbReference type="Pfam" id="PF13598"/>
    </source>
</evidence>
<dbReference type="Pfam" id="PF13600">
    <property type="entry name" value="DUF4140"/>
    <property type="match status" value="1"/>
</dbReference>
<dbReference type="PANTHER" id="PTHR31005:SF8">
    <property type="entry name" value="DUF4139 DOMAIN-CONTAINING PROTEIN"/>
    <property type="match status" value="1"/>
</dbReference>
<gene>
    <name evidence="5" type="ORF">SAMN05444278_101368</name>
</gene>
<dbReference type="InterPro" id="IPR011935">
    <property type="entry name" value="CHP02231"/>
</dbReference>
<dbReference type="InterPro" id="IPR025554">
    <property type="entry name" value="DUF4140"/>
</dbReference>
<dbReference type="EMBL" id="FQTW01000001">
    <property type="protein sequence ID" value="SHE36696.1"/>
    <property type="molecule type" value="Genomic_DNA"/>
</dbReference>
<protein>
    <recommendedName>
        <fullName evidence="7">Mucoidy inhibitor MuiA family protein</fullName>
    </recommendedName>
</protein>
<reference evidence="5 6" key="1">
    <citation type="submission" date="2016-11" db="EMBL/GenBank/DDBJ databases">
        <authorList>
            <person name="Jaros S."/>
            <person name="Januszkiewicz K."/>
            <person name="Wedrychowicz H."/>
        </authorList>
    </citation>
    <scope>NUCLEOTIDE SEQUENCE [LARGE SCALE GENOMIC DNA]</scope>
    <source>
        <strain evidence="5 6">DSM 25661</strain>
    </source>
</reference>
<dbReference type="PANTHER" id="PTHR31005">
    <property type="entry name" value="DUF4139 DOMAIN-CONTAINING PROTEIN"/>
    <property type="match status" value="1"/>
</dbReference>
<dbReference type="RefSeq" id="WP_073191222.1">
    <property type="nucleotide sequence ID" value="NZ_FQTW01000001.1"/>
</dbReference>
<evidence type="ECO:0000256" key="1">
    <source>
        <dbReference type="SAM" id="Coils"/>
    </source>
</evidence>
<evidence type="ECO:0000313" key="6">
    <source>
        <dbReference type="Proteomes" id="UP000184462"/>
    </source>
</evidence>
<keyword evidence="1" id="KW-0175">Coiled coil</keyword>
<keyword evidence="6" id="KW-1185">Reference proteome</keyword>
<keyword evidence="2" id="KW-0732">Signal</keyword>